<feature type="domain" description="Pyruvate carboxyltransferase" evidence="2">
    <location>
        <begin position="10"/>
        <end position="253"/>
    </location>
</feature>
<dbReference type="InterPro" id="IPR000891">
    <property type="entry name" value="PYR_CT"/>
</dbReference>
<evidence type="ECO:0000256" key="1">
    <source>
        <dbReference type="ARBA" id="ARBA00023211"/>
    </source>
</evidence>
<dbReference type="AlphaFoldDB" id="A0A391NY82"/>
<dbReference type="RefSeq" id="WP_119297704.1">
    <property type="nucleotide sequence ID" value="NZ_BHGK01000001.1"/>
</dbReference>
<comment type="caution">
    <text evidence="3">The sequence shown here is derived from an EMBL/GenBank/DDBJ whole genome shotgun (WGS) entry which is preliminary data.</text>
</comment>
<name>A0A391NY82_9FIRM</name>
<dbReference type="CDD" id="cd07944">
    <property type="entry name" value="DRE_TIM_HOA_like"/>
    <property type="match status" value="1"/>
</dbReference>
<dbReference type="Proteomes" id="UP000265643">
    <property type="component" value="Unassembled WGS sequence"/>
</dbReference>
<keyword evidence="4" id="KW-1185">Reference proteome</keyword>
<dbReference type="PANTHER" id="PTHR10277:SF9">
    <property type="entry name" value="2-ISOPROPYLMALATE SYNTHASE 1, CHLOROPLASTIC-RELATED"/>
    <property type="match status" value="1"/>
</dbReference>
<dbReference type="Gene3D" id="3.20.20.70">
    <property type="entry name" value="Aldolase class I"/>
    <property type="match status" value="1"/>
</dbReference>
<proteinExistence type="predicted"/>
<reference evidence="4" key="1">
    <citation type="submission" date="2018-09" db="EMBL/GenBank/DDBJ databases">
        <title>Draft Genome Sequence of Mediterraneibacter sp. KCTC 15684.</title>
        <authorList>
            <person name="Kim J.S."/>
            <person name="Han K.I."/>
            <person name="Suh M.K."/>
            <person name="Lee K.C."/>
            <person name="Eom M.K."/>
            <person name="Lee J.H."/>
            <person name="Park S.H."/>
            <person name="Kang S.W."/>
            <person name="Park J.E."/>
            <person name="Oh B.S."/>
            <person name="Yu S.Y."/>
            <person name="Choi S.H."/>
            <person name="Lee D.H."/>
            <person name="Yoon H."/>
            <person name="Kim B."/>
            <person name="Yang S.J."/>
            <person name="Lee J.S."/>
        </authorList>
    </citation>
    <scope>NUCLEOTIDE SEQUENCE [LARGE SCALE GENOMIC DNA]</scope>
    <source>
        <strain evidence="4">KCTC 15684</strain>
    </source>
</reference>
<dbReference type="EMBL" id="BHGK01000001">
    <property type="protein sequence ID" value="GCA66474.1"/>
    <property type="molecule type" value="Genomic_DNA"/>
</dbReference>
<evidence type="ECO:0000313" key="4">
    <source>
        <dbReference type="Proteomes" id="UP000265643"/>
    </source>
</evidence>
<evidence type="ECO:0000259" key="2">
    <source>
        <dbReference type="Pfam" id="PF00682"/>
    </source>
</evidence>
<dbReference type="GO" id="GO:0009098">
    <property type="term" value="P:L-leucine biosynthetic process"/>
    <property type="evidence" value="ECO:0007669"/>
    <property type="project" value="TreeGrafter"/>
</dbReference>
<dbReference type="InterPro" id="IPR013785">
    <property type="entry name" value="Aldolase_TIM"/>
</dbReference>
<organism evidence="3 4">
    <name type="scientific">Mediterraneibacter butyricigenes</name>
    <dbReference type="NCBI Taxonomy" id="2316025"/>
    <lineage>
        <taxon>Bacteria</taxon>
        <taxon>Bacillati</taxon>
        <taxon>Bacillota</taxon>
        <taxon>Clostridia</taxon>
        <taxon>Lachnospirales</taxon>
        <taxon>Lachnospiraceae</taxon>
        <taxon>Mediterraneibacter</taxon>
    </lineage>
</organism>
<protein>
    <recommendedName>
        <fullName evidence="2">Pyruvate carboxyltransferase domain-containing protein</fullName>
    </recommendedName>
</protein>
<dbReference type="InterPro" id="IPR050073">
    <property type="entry name" value="2-IPM_HCS-like"/>
</dbReference>
<gene>
    <name evidence="3" type="ORF">KGMB01110_09100</name>
</gene>
<dbReference type="GO" id="GO:0003852">
    <property type="term" value="F:2-isopropylmalate synthase activity"/>
    <property type="evidence" value="ECO:0007669"/>
    <property type="project" value="TreeGrafter"/>
</dbReference>
<evidence type="ECO:0000313" key="3">
    <source>
        <dbReference type="EMBL" id="GCA66474.1"/>
    </source>
</evidence>
<dbReference type="Pfam" id="PF00682">
    <property type="entry name" value="HMGL-like"/>
    <property type="match status" value="1"/>
</dbReference>
<dbReference type="PANTHER" id="PTHR10277">
    <property type="entry name" value="HOMOCITRATE SYNTHASE-RELATED"/>
    <property type="match status" value="1"/>
</dbReference>
<accession>A0A391NY82</accession>
<keyword evidence="1" id="KW-0464">Manganese</keyword>
<sequence length="540" mass="61696">MQTATSESHIKLLDCTLRDGGYVNDWKFGHNNAISMLERLVSANIDIIEIGFLDQRRPYDIERSIMPSTDCVEKIYGNVDKRNAMIVGMIDYGTCGIENLQPCKDSYLDGIRVIFKKHIMHEAIAFCKQVKDLGYKVFTQAVSITSYSDEELLELMSLVNELEPYAVSMVDTYGLLHKGNLMHYFSLMDQHLKPEIGLGYHSHNNFQLAYANCIEVLKYKTDRTIVVDGTLYGMGKSAGNAPIELLGMHLNEEYGKEYDVNQMLEAIDGNIMKIYKETPWGYNMFFYVAASNHCHPNYVKFLMDKHTLSIKSVNEILEWIEPEKKLLYDQSHIEELYLKYQAKECDDTLDRAALKTVIAGKKVLLLGPGTTMKSHAKEIQDYYQKQQPVVIAINHLPEVCPVDYVFLSNPRRYIRLINALKSQNHHGVKVIATSNVTNAEDAFDYTVNNEKLLDKDAVVIDYSFVMLLRLLKDLEPEQVVCAGADGYATTGANYADEEMEYWFTSRKADVLNQYVRDALQQMASELDVSFLTPSYYVEKN</sequence>
<dbReference type="SUPFAM" id="SSF51569">
    <property type="entry name" value="Aldolase"/>
    <property type="match status" value="1"/>
</dbReference>